<sequence>MEVDPWAHPRHPEAMVPVAYITGDHAKACSWLKGAVRLRIELAYIYRVFG</sequence>
<name>A0A0A8ZPX9_ARUDO</name>
<reference evidence="1" key="2">
    <citation type="journal article" date="2015" name="Data Brief">
        <title>Shoot transcriptome of the giant reed, Arundo donax.</title>
        <authorList>
            <person name="Barrero R.A."/>
            <person name="Guerrero F.D."/>
            <person name="Moolhuijzen P."/>
            <person name="Goolsby J.A."/>
            <person name="Tidwell J."/>
            <person name="Bellgard S.E."/>
            <person name="Bellgard M.I."/>
        </authorList>
    </citation>
    <scope>NUCLEOTIDE SEQUENCE</scope>
    <source>
        <tissue evidence="1">Shoot tissue taken approximately 20 cm above the soil surface</tissue>
    </source>
</reference>
<evidence type="ECO:0000313" key="1">
    <source>
        <dbReference type="EMBL" id="JAD39733.1"/>
    </source>
</evidence>
<dbReference type="AlphaFoldDB" id="A0A0A8ZPX9"/>
<protein>
    <submittedName>
        <fullName evidence="1">Uncharacterized protein</fullName>
    </submittedName>
</protein>
<organism evidence="1">
    <name type="scientific">Arundo donax</name>
    <name type="common">Giant reed</name>
    <name type="synonym">Donax arundinaceus</name>
    <dbReference type="NCBI Taxonomy" id="35708"/>
    <lineage>
        <taxon>Eukaryota</taxon>
        <taxon>Viridiplantae</taxon>
        <taxon>Streptophyta</taxon>
        <taxon>Embryophyta</taxon>
        <taxon>Tracheophyta</taxon>
        <taxon>Spermatophyta</taxon>
        <taxon>Magnoliopsida</taxon>
        <taxon>Liliopsida</taxon>
        <taxon>Poales</taxon>
        <taxon>Poaceae</taxon>
        <taxon>PACMAD clade</taxon>
        <taxon>Arundinoideae</taxon>
        <taxon>Arundineae</taxon>
        <taxon>Arundo</taxon>
    </lineage>
</organism>
<reference evidence="1" key="1">
    <citation type="submission" date="2014-09" db="EMBL/GenBank/DDBJ databases">
        <authorList>
            <person name="Magalhaes I.L.F."/>
            <person name="Oliveira U."/>
            <person name="Santos F.R."/>
            <person name="Vidigal T.H.D.A."/>
            <person name="Brescovit A.D."/>
            <person name="Santos A.J."/>
        </authorList>
    </citation>
    <scope>NUCLEOTIDE SEQUENCE</scope>
    <source>
        <tissue evidence="1">Shoot tissue taken approximately 20 cm above the soil surface</tissue>
    </source>
</reference>
<accession>A0A0A8ZPX9</accession>
<proteinExistence type="predicted"/>
<dbReference type="EMBL" id="GBRH01258162">
    <property type="protein sequence ID" value="JAD39733.1"/>
    <property type="molecule type" value="Transcribed_RNA"/>
</dbReference>